<dbReference type="InterPro" id="IPR000524">
    <property type="entry name" value="Tscrpt_reg_HTH_GntR"/>
</dbReference>
<dbReference type="SMART" id="SM00895">
    <property type="entry name" value="FCD"/>
    <property type="match status" value="1"/>
</dbReference>
<feature type="domain" description="HTH gntR-type" evidence="4">
    <location>
        <begin position="2"/>
        <end position="69"/>
    </location>
</feature>
<evidence type="ECO:0000256" key="2">
    <source>
        <dbReference type="ARBA" id="ARBA00023125"/>
    </source>
</evidence>
<dbReference type="SUPFAM" id="SSF48008">
    <property type="entry name" value="GntR ligand-binding domain-like"/>
    <property type="match status" value="1"/>
</dbReference>
<keyword evidence="2" id="KW-0238">DNA-binding</keyword>
<dbReference type="RefSeq" id="WP_129241120.1">
    <property type="nucleotide sequence ID" value="NZ_UFQC01000011.1"/>
</dbReference>
<evidence type="ECO:0000313" key="6">
    <source>
        <dbReference type="Proteomes" id="UP000289465"/>
    </source>
</evidence>
<dbReference type="Gene3D" id="1.20.120.530">
    <property type="entry name" value="GntR ligand-binding domain-like"/>
    <property type="match status" value="1"/>
</dbReference>
<evidence type="ECO:0000256" key="3">
    <source>
        <dbReference type="ARBA" id="ARBA00023163"/>
    </source>
</evidence>
<gene>
    <name evidence="5" type="primary">gntR_3</name>
    <name evidence="5" type="ORF">AVE30378_02415</name>
</gene>
<accession>A0A446CGY4</accession>
<dbReference type="AlphaFoldDB" id="A0A446CGY4"/>
<reference evidence="5 6" key="1">
    <citation type="submission" date="2018-07" db="EMBL/GenBank/DDBJ databases">
        <authorList>
            <person name="Peeters C."/>
        </authorList>
    </citation>
    <scope>NUCLEOTIDE SEQUENCE [LARGE SCALE GENOMIC DNA]</scope>
    <source>
        <strain evidence="5 6">LMG 30378</strain>
    </source>
</reference>
<dbReference type="GO" id="GO:0003700">
    <property type="term" value="F:DNA-binding transcription factor activity"/>
    <property type="evidence" value="ECO:0007669"/>
    <property type="project" value="InterPro"/>
</dbReference>
<dbReference type="InterPro" id="IPR036388">
    <property type="entry name" value="WH-like_DNA-bd_sf"/>
</dbReference>
<dbReference type="Gene3D" id="1.10.10.10">
    <property type="entry name" value="Winged helix-like DNA-binding domain superfamily/Winged helix DNA-binding domain"/>
    <property type="match status" value="1"/>
</dbReference>
<dbReference type="EMBL" id="UFQC01000011">
    <property type="protein sequence ID" value="SSW67043.1"/>
    <property type="molecule type" value="Genomic_DNA"/>
</dbReference>
<dbReference type="Proteomes" id="UP000289465">
    <property type="component" value="Unassembled WGS sequence"/>
</dbReference>
<keyword evidence="3" id="KW-0804">Transcription</keyword>
<dbReference type="InterPro" id="IPR008920">
    <property type="entry name" value="TF_FadR/GntR_C"/>
</dbReference>
<dbReference type="InterPro" id="IPR011711">
    <property type="entry name" value="GntR_C"/>
</dbReference>
<dbReference type="OrthoDB" id="8066003at2"/>
<dbReference type="InterPro" id="IPR036390">
    <property type="entry name" value="WH_DNA-bd_sf"/>
</dbReference>
<sequence>MKKPIVALDQQLRDRIASQEIPPGAKLRESEVAERFGVSRAAVRDAFGILAQRGLIERIPNRGAVVKRLGHEQIVEIFAVREVLEGLGARQAAQKAPRAFWDRHVAALGEPMEGYVRDGDFESFLSSYDAFRRDIIVAADNQLLTDMLDGMREKIMVLARRIIILPGRAAQALQEHRAVLDALCRGDAEAAEVLRKENMRSGLRWLERYRNFIL</sequence>
<dbReference type="PROSITE" id="PS50949">
    <property type="entry name" value="HTH_GNTR"/>
    <property type="match status" value="1"/>
</dbReference>
<dbReference type="SUPFAM" id="SSF46785">
    <property type="entry name" value="Winged helix' DNA-binding domain"/>
    <property type="match status" value="1"/>
</dbReference>
<evidence type="ECO:0000259" key="4">
    <source>
        <dbReference type="PROSITE" id="PS50949"/>
    </source>
</evidence>
<proteinExistence type="predicted"/>
<evidence type="ECO:0000313" key="5">
    <source>
        <dbReference type="EMBL" id="SSW67043.1"/>
    </source>
</evidence>
<organism evidence="5 6">
    <name type="scientific">Achromobacter veterisilvae</name>
    <dbReference type="NCBI Taxonomy" id="2069367"/>
    <lineage>
        <taxon>Bacteria</taxon>
        <taxon>Pseudomonadati</taxon>
        <taxon>Pseudomonadota</taxon>
        <taxon>Betaproteobacteria</taxon>
        <taxon>Burkholderiales</taxon>
        <taxon>Alcaligenaceae</taxon>
        <taxon>Achromobacter</taxon>
    </lineage>
</organism>
<dbReference type="Pfam" id="PF07729">
    <property type="entry name" value="FCD"/>
    <property type="match status" value="1"/>
</dbReference>
<evidence type="ECO:0000256" key="1">
    <source>
        <dbReference type="ARBA" id="ARBA00023015"/>
    </source>
</evidence>
<dbReference type="PANTHER" id="PTHR43537:SF49">
    <property type="entry name" value="TRANSCRIPTIONAL REGULATORY PROTEIN"/>
    <property type="match status" value="1"/>
</dbReference>
<name>A0A446CGY4_9BURK</name>
<dbReference type="Pfam" id="PF00392">
    <property type="entry name" value="GntR"/>
    <property type="match status" value="1"/>
</dbReference>
<dbReference type="CDD" id="cd07377">
    <property type="entry name" value="WHTH_GntR"/>
    <property type="match status" value="1"/>
</dbReference>
<dbReference type="SMART" id="SM00345">
    <property type="entry name" value="HTH_GNTR"/>
    <property type="match status" value="1"/>
</dbReference>
<dbReference type="PRINTS" id="PR00035">
    <property type="entry name" value="HTHGNTR"/>
</dbReference>
<keyword evidence="1" id="KW-0805">Transcription regulation</keyword>
<dbReference type="PANTHER" id="PTHR43537">
    <property type="entry name" value="TRANSCRIPTIONAL REGULATOR, GNTR FAMILY"/>
    <property type="match status" value="1"/>
</dbReference>
<protein>
    <submittedName>
        <fullName evidence="5">Putative D-xylose utilization operon transcriptional repressor</fullName>
    </submittedName>
</protein>
<dbReference type="GO" id="GO:0003677">
    <property type="term" value="F:DNA binding"/>
    <property type="evidence" value="ECO:0007669"/>
    <property type="project" value="UniProtKB-KW"/>
</dbReference>